<feature type="chain" id="PRO_5020894933" evidence="1">
    <location>
        <begin position="20"/>
        <end position="120"/>
    </location>
</feature>
<keyword evidence="3" id="KW-1185">Reference proteome</keyword>
<comment type="caution">
    <text evidence="2">The sequence shown here is derived from an EMBL/GenBank/DDBJ whole genome shotgun (WGS) entry which is preliminary data.</text>
</comment>
<feature type="signal peptide" evidence="1">
    <location>
        <begin position="1"/>
        <end position="19"/>
    </location>
</feature>
<gene>
    <name evidence="2" type="ORF">CLV25_11643</name>
</gene>
<dbReference type="AlphaFoldDB" id="A0A4R2E629"/>
<evidence type="ECO:0000313" key="3">
    <source>
        <dbReference type="Proteomes" id="UP000294830"/>
    </source>
</evidence>
<keyword evidence="1" id="KW-0732">Signal</keyword>
<evidence type="ECO:0000256" key="1">
    <source>
        <dbReference type="SAM" id="SignalP"/>
    </source>
</evidence>
<evidence type="ECO:0000313" key="2">
    <source>
        <dbReference type="EMBL" id="TCN63065.1"/>
    </source>
</evidence>
<dbReference type="Proteomes" id="UP000294830">
    <property type="component" value="Unassembled WGS sequence"/>
</dbReference>
<accession>A0A4R2E629</accession>
<organism evidence="2 3">
    <name type="scientific">Acetobacteroides hydrogenigenes</name>
    <dbReference type="NCBI Taxonomy" id="979970"/>
    <lineage>
        <taxon>Bacteria</taxon>
        <taxon>Pseudomonadati</taxon>
        <taxon>Bacteroidota</taxon>
        <taxon>Bacteroidia</taxon>
        <taxon>Bacteroidales</taxon>
        <taxon>Rikenellaceae</taxon>
        <taxon>Acetobacteroides</taxon>
    </lineage>
</organism>
<dbReference type="Pfam" id="PF17263">
    <property type="entry name" value="DUF5329"/>
    <property type="match status" value="1"/>
</dbReference>
<name>A0A4R2E629_9BACT</name>
<protein>
    <submittedName>
        <fullName evidence="2">Uncharacterized protein</fullName>
    </submittedName>
</protein>
<reference evidence="2 3" key="1">
    <citation type="submission" date="2019-03" db="EMBL/GenBank/DDBJ databases">
        <title>Genomic Encyclopedia of Archaeal and Bacterial Type Strains, Phase II (KMG-II): from individual species to whole genera.</title>
        <authorList>
            <person name="Goeker M."/>
        </authorList>
    </citation>
    <scope>NUCLEOTIDE SEQUENCE [LARGE SCALE GENOMIC DNA]</scope>
    <source>
        <strain evidence="2 3">RL-C</strain>
    </source>
</reference>
<sequence>MFIAAIGLFAVLLANPAKAQVKLTENQKIELLIQSVQQLKGAQFYRNGSYYDAAKAAEHLRMKWGKAGSRVKTAQDFIEVVGSKSYLSGEEYHIKLSDGRKVATKAFFTQKLKEITASKG</sequence>
<dbReference type="EMBL" id="SLWB01000016">
    <property type="protein sequence ID" value="TCN63065.1"/>
    <property type="molecule type" value="Genomic_DNA"/>
</dbReference>
<dbReference type="InterPro" id="IPR035242">
    <property type="entry name" value="DUF5329"/>
</dbReference>
<proteinExistence type="predicted"/>